<dbReference type="EMBL" id="CM007648">
    <property type="protein sequence ID" value="ONM20672.1"/>
    <property type="molecule type" value="Genomic_DNA"/>
</dbReference>
<proteinExistence type="predicted"/>
<accession>A0A1D6ELA7</accession>
<sequence>MEAENSRLLGGMAHSQVPSVTTTLGMSIEPPKAQQHHDDEGQLHKKSSNNSNGKGSHKPEANTR</sequence>
<evidence type="ECO:0000256" key="1">
    <source>
        <dbReference type="SAM" id="MobiDB-lite"/>
    </source>
</evidence>
<feature type="region of interest" description="Disordered" evidence="1">
    <location>
        <begin position="1"/>
        <end position="64"/>
    </location>
</feature>
<name>A0A1D6ELA7_MAIZE</name>
<protein>
    <submittedName>
        <fullName evidence="2">G-box-binding factor 1</fullName>
    </submittedName>
</protein>
<gene>
    <name evidence="2" type="ORF">ZEAMMB73_Zm00001d005244</name>
</gene>
<evidence type="ECO:0000313" key="2">
    <source>
        <dbReference type="EMBL" id="ONM20672.1"/>
    </source>
</evidence>
<feature type="compositionally biased region" description="Polar residues" evidence="1">
    <location>
        <begin position="16"/>
        <end position="25"/>
    </location>
</feature>
<reference evidence="2" key="1">
    <citation type="submission" date="2015-12" db="EMBL/GenBank/DDBJ databases">
        <title>Update maize B73 reference genome by single molecule sequencing technologies.</title>
        <authorList>
            <consortium name="Maize Genome Sequencing Project"/>
            <person name="Ware D."/>
        </authorList>
    </citation>
    <scope>NUCLEOTIDE SEQUENCE [LARGE SCALE GENOMIC DNA]</scope>
    <source>
        <tissue evidence="2">Seedling</tissue>
    </source>
</reference>
<dbReference type="AlphaFoldDB" id="A0A1D6ELA7"/>
<organism evidence="2">
    <name type="scientific">Zea mays</name>
    <name type="common">Maize</name>
    <dbReference type="NCBI Taxonomy" id="4577"/>
    <lineage>
        <taxon>Eukaryota</taxon>
        <taxon>Viridiplantae</taxon>
        <taxon>Streptophyta</taxon>
        <taxon>Embryophyta</taxon>
        <taxon>Tracheophyta</taxon>
        <taxon>Spermatophyta</taxon>
        <taxon>Magnoliopsida</taxon>
        <taxon>Liliopsida</taxon>
        <taxon>Poales</taxon>
        <taxon>Poaceae</taxon>
        <taxon>PACMAD clade</taxon>
        <taxon>Panicoideae</taxon>
        <taxon>Andropogonodae</taxon>
        <taxon>Andropogoneae</taxon>
        <taxon>Tripsacinae</taxon>
        <taxon>Zea</taxon>
    </lineage>
</organism>